<dbReference type="InterPro" id="IPR029063">
    <property type="entry name" value="SAM-dependent_MTases_sf"/>
</dbReference>
<keyword evidence="4" id="KW-0949">S-adenosyl-L-methionine</keyword>
<evidence type="ECO:0000256" key="1">
    <source>
        <dbReference type="ARBA" id="ARBA00012771"/>
    </source>
</evidence>
<gene>
    <name evidence="8" type="primary">prmC</name>
    <name evidence="8" type="ORF">ENJ61_02585</name>
</gene>
<name>A0A7C5L572_AQUAO</name>
<feature type="domain" description="Methyltransferase small" evidence="6">
    <location>
        <begin position="89"/>
        <end position="180"/>
    </location>
</feature>
<dbReference type="InterPro" id="IPR002052">
    <property type="entry name" value="DNA_methylase_N6_adenine_CS"/>
</dbReference>
<protein>
    <recommendedName>
        <fullName evidence="1">peptide chain release factor N(5)-glutamine methyltransferase</fullName>
        <ecNumber evidence="1">2.1.1.297</ecNumber>
    </recommendedName>
</protein>
<proteinExistence type="predicted"/>
<dbReference type="AlphaFoldDB" id="A0A7C5L572"/>
<comment type="catalytic activity">
    <reaction evidence="5">
        <text>L-glutaminyl-[peptide chain release factor] + S-adenosyl-L-methionine = N(5)-methyl-L-glutaminyl-[peptide chain release factor] + S-adenosyl-L-homocysteine + H(+)</text>
        <dbReference type="Rhea" id="RHEA:42896"/>
        <dbReference type="Rhea" id="RHEA-COMP:10271"/>
        <dbReference type="Rhea" id="RHEA-COMP:10272"/>
        <dbReference type="ChEBI" id="CHEBI:15378"/>
        <dbReference type="ChEBI" id="CHEBI:30011"/>
        <dbReference type="ChEBI" id="CHEBI:57856"/>
        <dbReference type="ChEBI" id="CHEBI:59789"/>
        <dbReference type="ChEBI" id="CHEBI:61891"/>
        <dbReference type="EC" id="2.1.1.297"/>
    </reaction>
</comment>
<dbReference type="InterPro" id="IPR019874">
    <property type="entry name" value="RF_methyltr_PrmC"/>
</dbReference>
<dbReference type="EC" id="2.1.1.297" evidence="1"/>
<dbReference type="Gene3D" id="1.10.8.10">
    <property type="entry name" value="DNA helicase RuvA subunit, C-terminal domain"/>
    <property type="match status" value="1"/>
</dbReference>
<dbReference type="GO" id="GO:0032259">
    <property type="term" value="P:methylation"/>
    <property type="evidence" value="ECO:0007669"/>
    <property type="project" value="UniProtKB-KW"/>
</dbReference>
<dbReference type="Pfam" id="PF05175">
    <property type="entry name" value="MTS"/>
    <property type="match status" value="1"/>
</dbReference>
<evidence type="ECO:0000259" key="7">
    <source>
        <dbReference type="Pfam" id="PF17827"/>
    </source>
</evidence>
<dbReference type="SUPFAM" id="SSF53335">
    <property type="entry name" value="S-adenosyl-L-methionine-dependent methyltransferases"/>
    <property type="match status" value="1"/>
</dbReference>
<dbReference type="PROSITE" id="PS00092">
    <property type="entry name" value="N6_MTASE"/>
    <property type="match status" value="1"/>
</dbReference>
<dbReference type="EMBL" id="DRNB01000096">
    <property type="protein sequence ID" value="HHJ63771.1"/>
    <property type="molecule type" value="Genomic_DNA"/>
</dbReference>
<reference evidence="8" key="1">
    <citation type="journal article" date="2020" name="mSystems">
        <title>Genome- and Community-Level Interaction Insights into Carbon Utilization and Element Cycling Functions of Hydrothermarchaeota in Hydrothermal Sediment.</title>
        <authorList>
            <person name="Zhou Z."/>
            <person name="Liu Y."/>
            <person name="Xu W."/>
            <person name="Pan J."/>
            <person name="Luo Z.H."/>
            <person name="Li M."/>
        </authorList>
    </citation>
    <scope>NUCLEOTIDE SEQUENCE [LARGE SCALE GENOMIC DNA]</scope>
    <source>
        <strain evidence="8">HyVt-501</strain>
    </source>
</reference>
<dbReference type="Gene3D" id="3.40.50.150">
    <property type="entry name" value="Vaccinia Virus protein VP39"/>
    <property type="match status" value="1"/>
</dbReference>
<dbReference type="Pfam" id="PF17827">
    <property type="entry name" value="PrmC_N"/>
    <property type="match status" value="1"/>
</dbReference>
<dbReference type="InterPro" id="IPR007848">
    <property type="entry name" value="Small_mtfrase_dom"/>
</dbReference>
<sequence length="268" mass="30147">MKARQLLSKLPPHLRRDGELILAHLLGRRVSSLPLLESDLSPETVRRFRELMDRRIGGVPTAYLLGEWDFYGRTFRVREGVLIPRPETELLVEKILSLIPDEGVWGFEIGCGSGCISITLLREKENLRMTAGDLNPSAVSLTLENARLHGVAERIEVFAGDMFEPVAGRKFSFVVSNPPYVPAHLWGKLPREVRREGHLSVIGGEKGYEFYERFCAEVRDYLLPGGFVALEIGHDQGKVVRDLLVSAGFEVMIYKDYAGQDRIALGWS</sequence>
<dbReference type="GO" id="GO:0102559">
    <property type="term" value="F:peptide chain release factor N(5)-glutamine methyltransferase activity"/>
    <property type="evidence" value="ECO:0007669"/>
    <property type="project" value="UniProtKB-EC"/>
</dbReference>
<dbReference type="CDD" id="cd02440">
    <property type="entry name" value="AdoMet_MTases"/>
    <property type="match status" value="1"/>
</dbReference>
<accession>A0A7C5L572</accession>
<dbReference type="InterPro" id="IPR040758">
    <property type="entry name" value="PrmC_N"/>
</dbReference>
<feature type="domain" description="Release factor glutamine methyltransferase N-terminal" evidence="7">
    <location>
        <begin position="3"/>
        <end position="66"/>
    </location>
</feature>
<dbReference type="Proteomes" id="UP000885792">
    <property type="component" value="Unassembled WGS sequence"/>
</dbReference>
<dbReference type="PANTHER" id="PTHR18895:SF74">
    <property type="entry name" value="MTRF1L RELEASE FACTOR GLUTAMINE METHYLTRANSFERASE"/>
    <property type="match status" value="1"/>
</dbReference>
<organism evidence="8">
    <name type="scientific">Aquifex aeolicus</name>
    <dbReference type="NCBI Taxonomy" id="63363"/>
    <lineage>
        <taxon>Bacteria</taxon>
        <taxon>Pseudomonadati</taxon>
        <taxon>Aquificota</taxon>
        <taxon>Aquificia</taxon>
        <taxon>Aquificales</taxon>
        <taxon>Aquificaceae</taxon>
        <taxon>Aquifex</taxon>
    </lineage>
</organism>
<dbReference type="InterPro" id="IPR050320">
    <property type="entry name" value="N5-glutamine_MTase"/>
</dbReference>
<keyword evidence="2 8" id="KW-0489">Methyltransferase</keyword>
<dbReference type="NCBIfam" id="TIGR00536">
    <property type="entry name" value="hemK_fam"/>
    <property type="match status" value="1"/>
</dbReference>
<evidence type="ECO:0000256" key="4">
    <source>
        <dbReference type="ARBA" id="ARBA00022691"/>
    </source>
</evidence>
<evidence type="ECO:0000313" key="8">
    <source>
        <dbReference type="EMBL" id="HHJ63771.1"/>
    </source>
</evidence>
<evidence type="ECO:0000259" key="6">
    <source>
        <dbReference type="Pfam" id="PF05175"/>
    </source>
</evidence>
<evidence type="ECO:0000256" key="3">
    <source>
        <dbReference type="ARBA" id="ARBA00022679"/>
    </source>
</evidence>
<dbReference type="PANTHER" id="PTHR18895">
    <property type="entry name" value="HEMK METHYLTRANSFERASE"/>
    <property type="match status" value="1"/>
</dbReference>
<dbReference type="InterPro" id="IPR004556">
    <property type="entry name" value="HemK-like"/>
</dbReference>
<evidence type="ECO:0000256" key="2">
    <source>
        <dbReference type="ARBA" id="ARBA00022603"/>
    </source>
</evidence>
<dbReference type="NCBIfam" id="TIGR03534">
    <property type="entry name" value="RF_mod_PrmC"/>
    <property type="match status" value="1"/>
</dbReference>
<comment type="caution">
    <text evidence="8">The sequence shown here is derived from an EMBL/GenBank/DDBJ whole genome shotgun (WGS) entry which is preliminary data.</text>
</comment>
<dbReference type="GO" id="GO:0003676">
    <property type="term" value="F:nucleic acid binding"/>
    <property type="evidence" value="ECO:0007669"/>
    <property type="project" value="InterPro"/>
</dbReference>
<evidence type="ECO:0000256" key="5">
    <source>
        <dbReference type="ARBA" id="ARBA00048391"/>
    </source>
</evidence>
<keyword evidence="3 8" id="KW-0808">Transferase</keyword>